<dbReference type="EC" id="5.1.3.15" evidence="4"/>
<evidence type="ECO:0000256" key="5">
    <source>
        <dbReference type="PIRSR" id="PIRSR016020-1"/>
    </source>
</evidence>
<comment type="similarity">
    <text evidence="2 4">Belongs to the glucose-6-phosphate 1-epimerase family.</text>
</comment>
<evidence type="ECO:0000256" key="3">
    <source>
        <dbReference type="ARBA" id="ARBA00023235"/>
    </source>
</evidence>
<evidence type="ECO:0000256" key="2">
    <source>
        <dbReference type="ARBA" id="ARBA00005866"/>
    </source>
</evidence>
<proteinExistence type="inferred from homology"/>
<comment type="caution">
    <text evidence="6">The sequence shown here is derived from an EMBL/GenBank/DDBJ whole genome shotgun (WGS) entry which is preliminary data.</text>
</comment>
<comment type="catalytic activity">
    <reaction evidence="1">
        <text>alpha-D-glucose 6-phosphate = beta-D-glucose 6-phosphate</text>
        <dbReference type="Rhea" id="RHEA:16249"/>
        <dbReference type="ChEBI" id="CHEBI:58225"/>
        <dbReference type="ChEBI" id="CHEBI:58247"/>
        <dbReference type="EC" id="5.1.3.15"/>
    </reaction>
</comment>
<dbReference type="EMBL" id="JAUOPB010000003">
    <property type="protein sequence ID" value="MDO6421863.1"/>
    <property type="molecule type" value="Genomic_DNA"/>
</dbReference>
<dbReference type="GO" id="GO:0030246">
    <property type="term" value="F:carbohydrate binding"/>
    <property type="evidence" value="ECO:0007669"/>
    <property type="project" value="UniProtKB-UniRule"/>
</dbReference>
<organism evidence="6 7">
    <name type="scientific">Saccharophagus degradans</name>
    <dbReference type="NCBI Taxonomy" id="86304"/>
    <lineage>
        <taxon>Bacteria</taxon>
        <taxon>Pseudomonadati</taxon>
        <taxon>Pseudomonadota</taxon>
        <taxon>Gammaproteobacteria</taxon>
        <taxon>Cellvibrionales</taxon>
        <taxon>Cellvibrionaceae</taxon>
        <taxon>Saccharophagus</taxon>
    </lineage>
</organism>
<evidence type="ECO:0000313" key="6">
    <source>
        <dbReference type="EMBL" id="MDO6421863.1"/>
    </source>
</evidence>
<dbReference type="AlphaFoldDB" id="A0AAW7X2J5"/>
<dbReference type="SUPFAM" id="SSF74650">
    <property type="entry name" value="Galactose mutarotase-like"/>
    <property type="match status" value="1"/>
</dbReference>
<dbReference type="PIRSF" id="PIRSF016020">
    <property type="entry name" value="PHexose_mutarotase"/>
    <property type="match status" value="1"/>
</dbReference>
<dbReference type="GO" id="GO:0005975">
    <property type="term" value="P:carbohydrate metabolic process"/>
    <property type="evidence" value="ECO:0007669"/>
    <property type="project" value="InterPro"/>
</dbReference>
<dbReference type="InterPro" id="IPR011013">
    <property type="entry name" value="Gal_mutarotase_sf_dom"/>
</dbReference>
<dbReference type="InterPro" id="IPR025532">
    <property type="entry name" value="G6P_1-epimerase"/>
</dbReference>
<feature type="active site" evidence="5">
    <location>
        <position position="254"/>
    </location>
</feature>
<dbReference type="Proteomes" id="UP001169760">
    <property type="component" value="Unassembled WGS sequence"/>
</dbReference>
<feature type="active site" evidence="5">
    <location>
        <position position="153"/>
    </location>
</feature>
<reference evidence="6" key="1">
    <citation type="submission" date="2023-07" db="EMBL/GenBank/DDBJ databases">
        <title>Genome content predicts the carbon catabolic preferences of heterotrophic bacteria.</title>
        <authorList>
            <person name="Gralka M."/>
        </authorList>
    </citation>
    <scope>NUCLEOTIDE SEQUENCE</scope>
    <source>
        <strain evidence="6">I3M17_2</strain>
    </source>
</reference>
<sequence>MHQDFTVTEKNGIQFISIQNDNCKAEVCLFGGHVTEWQPEGHAPVLWMSETSALDGSAAIRGGIPVCWPWFGPVENKGRHGLVRTMNWTLEDAKEESDLTVLKLSCDIGKDKALAWSHPQIIEQTLIFGSRLTQTCKVVNPFNAPVNFAYALHNYFQIGSLNHLSVPELTGQPYYCKINDLENQCDTTEPDYNGPIDRVYQCDGPASITDSIMQRRISVTKHGSANWVLWNPGTMAADIDDIHKDGEKSYLCLEAASTSDIEVAANSSMEFGQTIAVTALD</sequence>
<dbReference type="PANTHER" id="PTHR11122">
    <property type="entry name" value="APOSPORY-ASSOCIATED PROTEIN C-RELATED"/>
    <property type="match status" value="1"/>
</dbReference>
<accession>A0AAW7X2J5</accession>
<dbReference type="Gene3D" id="2.70.98.10">
    <property type="match status" value="1"/>
</dbReference>
<dbReference type="RefSeq" id="WP_303491560.1">
    <property type="nucleotide sequence ID" value="NZ_JAUOPB010000003.1"/>
</dbReference>
<name>A0AAW7X2J5_9GAMM</name>
<evidence type="ECO:0000256" key="4">
    <source>
        <dbReference type="PIRNR" id="PIRNR016020"/>
    </source>
</evidence>
<dbReference type="GO" id="GO:0047938">
    <property type="term" value="F:glucose-6-phosphate 1-epimerase activity"/>
    <property type="evidence" value="ECO:0007669"/>
    <property type="project" value="UniProtKB-UniRule"/>
</dbReference>
<evidence type="ECO:0000256" key="1">
    <source>
        <dbReference type="ARBA" id="ARBA00001096"/>
    </source>
</evidence>
<dbReference type="CDD" id="cd09020">
    <property type="entry name" value="D-hex-6-P-epi_like"/>
    <property type="match status" value="1"/>
</dbReference>
<dbReference type="PANTHER" id="PTHR11122:SF13">
    <property type="entry name" value="GLUCOSE-6-PHOSPHATE 1-EPIMERASE"/>
    <property type="match status" value="1"/>
</dbReference>
<dbReference type="Pfam" id="PF01263">
    <property type="entry name" value="Aldose_epim"/>
    <property type="match status" value="1"/>
</dbReference>
<gene>
    <name evidence="6" type="ORF">Q4521_05215</name>
</gene>
<protein>
    <recommendedName>
        <fullName evidence="4">Putative glucose-6-phosphate 1-epimerase</fullName>
        <ecNumber evidence="4">5.1.3.15</ecNumber>
    </recommendedName>
</protein>
<dbReference type="InterPro" id="IPR014718">
    <property type="entry name" value="GH-type_carb-bd"/>
</dbReference>
<dbReference type="InterPro" id="IPR008183">
    <property type="entry name" value="Aldose_1/G6P_1-epimerase"/>
</dbReference>
<keyword evidence="3 4" id="KW-0413">Isomerase</keyword>
<evidence type="ECO:0000313" key="7">
    <source>
        <dbReference type="Proteomes" id="UP001169760"/>
    </source>
</evidence>